<accession>A0A927M2D7</accession>
<evidence type="ECO:0008006" key="5">
    <source>
        <dbReference type="Google" id="ProtNLM"/>
    </source>
</evidence>
<evidence type="ECO:0000313" key="4">
    <source>
        <dbReference type="Proteomes" id="UP000649753"/>
    </source>
</evidence>
<evidence type="ECO:0000256" key="2">
    <source>
        <dbReference type="SAM" id="MobiDB-lite"/>
    </source>
</evidence>
<name>A0A927M2D7_9ACTN</name>
<dbReference type="Proteomes" id="UP000649753">
    <property type="component" value="Unassembled WGS sequence"/>
</dbReference>
<feature type="compositionally biased region" description="Low complexity" evidence="2">
    <location>
        <begin position="285"/>
        <end position="307"/>
    </location>
</feature>
<proteinExistence type="inferred from homology"/>
<comment type="similarity">
    <text evidence="1">Belongs to the Rv0495c family.</text>
</comment>
<evidence type="ECO:0000313" key="3">
    <source>
        <dbReference type="EMBL" id="MBE1486744.1"/>
    </source>
</evidence>
<comment type="caution">
    <text evidence="3">The sequence shown here is derived from an EMBL/GenBank/DDBJ whole genome shotgun (WGS) entry which is preliminary data.</text>
</comment>
<dbReference type="Pfam" id="PF11307">
    <property type="entry name" value="DUF3109"/>
    <property type="match status" value="1"/>
</dbReference>
<protein>
    <recommendedName>
        <fullName evidence="5">DUF3109 family protein</fullName>
    </recommendedName>
</protein>
<sequence length="307" mass="33842">MAARNQLRILVDDPDDPRSREVPLDFPREWIEFTDPADPEHLIRADLTWLLSRWTCVFGQACHGIIAGRAADGCCSHGAFFTDADDEKRVRAAVKLLTPQTWQHYRRGFKNYTEVDSVDGETPARRTATQSEEGPCVFLNDANFAGGGGCALHAQALRDGVHPLEYKPDVCWQLPVRRDQDWVKRPDDTKVLVSTLGEFDRRGWGAGGHDLDWWCTSSPEAHVGTEPMYLSYSPELTALIGKAAYAKLAEMCVERERRGLVAMHPATAGADPVLTTGPQEGGREPASPKAAAAGRRPAPQRSRGANL</sequence>
<evidence type="ECO:0000256" key="1">
    <source>
        <dbReference type="ARBA" id="ARBA00093770"/>
    </source>
</evidence>
<organism evidence="3 4">
    <name type="scientific">Plantactinospora soyae</name>
    <dbReference type="NCBI Taxonomy" id="1544732"/>
    <lineage>
        <taxon>Bacteria</taxon>
        <taxon>Bacillati</taxon>
        <taxon>Actinomycetota</taxon>
        <taxon>Actinomycetes</taxon>
        <taxon>Micromonosporales</taxon>
        <taxon>Micromonosporaceae</taxon>
        <taxon>Plantactinospora</taxon>
    </lineage>
</organism>
<dbReference type="InterPro" id="IPR021458">
    <property type="entry name" value="Rv0495c"/>
</dbReference>
<gene>
    <name evidence="3" type="ORF">H4W31_002382</name>
</gene>
<dbReference type="AlphaFoldDB" id="A0A927M2D7"/>
<reference evidence="3" key="1">
    <citation type="submission" date="2020-10" db="EMBL/GenBank/DDBJ databases">
        <title>Sequencing the genomes of 1000 actinobacteria strains.</title>
        <authorList>
            <person name="Klenk H.-P."/>
        </authorList>
    </citation>
    <scope>NUCLEOTIDE SEQUENCE</scope>
    <source>
        <strain evidence="3">DSM 46832</strain>
    </source>
</reference>
<dbReference type="EMBL" id="JADBEB010000001">
    <property type="protein sequence ID" value="MBE1486744.1"/>
    <property type="molecule type" value="Genomic_DNA"/>
</dbReference>
<feature type="region of interest" description="Disordered" evidence="2">
    <location>
        <begin position="264"/>
        <end position="307"/>
    </location>
</feature>
<keyword evidence="4" id="KW-1185">Reference proteome</keyword>